<proteinExistence type="predicted"/>
<dbReference type="Proteomes" id="UP000245626">
    <property type="component" value="Unassembled WGS sequence"/>
</dbReference>
<keyword evidence="2" id="KW-1185">Reference proteome</keyword>
<sequence>MNIPAPRSRSSSFSSSHSSSSFSSSSSSHTSSSHSPRKDSSSQAYPRQFSPPLQLAPFFVKHPNARPISLCQLSTDSSFLTPLQDDIRHLLRQFSESWVSSRSESPSPFRLFSSIWSSRGWDYVHFALGDDNQSRCNFYQTLSRCFLAHLDPLLPTLSPSRTQRVHSHSLADHEQARTSDQATVILHAVASLFSIYILWETQLSQPERLSANGLWLGGKVWKKIQIELDYYEVLMDLPKLAEEVLDPKVRGREEPTPRGIPPVADVVHILRKLCGAEPPQGERSGGSAPTHGSNPNPARGRLRRPVNKRKRGGEGMGDHREEQDEAGQAGSTSRQRSDRDNDGVGRRMEDGRSETLATRPDSSGVRKRSRSPAWQVLPPTGYRTRQPRDLVASLMLRRSDIEREDGKVARLVGRRWRADDEAGAEELETIRTLTRSELILMRVRERLDLPLLEEEDPLYRRYQPSSLRIRTSVAGNDDFEEEEEEEEEEGGGDEDDDLDRRGEGEEERGKGSSKGKRREVEQEVEQEEEEDENEKKKRSRTERRRIRRTRKRNQREDRSVGFQQFSTPFKDTTSTRLEVALGELSYLRNLYEEKRAKLLSSVTEGG</sequence>
<organism evidence="1 2">
    <name type="scientific">Violaceomyces palustris</name>
    <dbReference type="NCBI Taxonomy" id="1673888"/>
    <lineage>
        <taxon>Eukaryota</taxon>
        <taxon>Fungi</taxon>
        <taxon>Dikarya</taxon>
        <taxon>Basidiomycota</taxon>
        <taxon>Ustilaginomycotina</taxon>
        <taxon>Ustilaginomycetes</taxon>
        <taxon>Violaceomycetales</taxon>
        <taxon>Violaceomycetaceae</taxon>
        <taxon>Violaceomyces</taxon>
    </lineage>
</organism>
<gene>
    <name evidence="1" type="ORF">IE53DRAFT_412210</name>
</gene>
<accession>A0ACD0NRY7</accession>
<reference evidence="1 2" key="1">
    <citation type="journal article" date="2018" name="Mol. Biol. Evol.">
        <title>Broad Genomic Sampling Reveals a Smut Pathogenic Ancestry of the Fungal Clade Ustilaginomycotina.</title>
        <authorList>
            <person name="Kijpornyongpan T."/>
            <person name="Mondo S.J."/>
            <person name="Barry K."/>
            <person name="Sandor L."/>
            <person name="Lee J."/>
            <person name="Lipzen A."/>
            <person name="Pangilinan J."/>
            <person name="LaButti K."/>
            <person name="Hainaut M."/>
            <person name="Henrissat B."/>
            <person name="Grigoriev I.V."/>
            <person name="Spatafora J.W."/>
            <person name="Aime M.C."/>
        </authorList>
    </citation>
    <scope>NUCLEOTIDE SEQUENCE [LARGE SCALE GENOMIC DNA]</scope>
    <source>
        <strain evidence="1 2">SA 807</strain>
    </source>
</reference>
<evidence type="ECO:0000313" key="2">
    <source>
        <dbReference type="Proteomes" id="UP000245626"/>
    </source>
</evidence>
<protein>
    <submittedName>
        <fullName evidence="1">Uncharacterized protein</fullName>
    </submittedName>
</protein>
<dbReference type="EMBL" id="KZ820175">
    <property type="protein sequence ID" value="PWN48584.1"/>
    <property type="molecule type" value="Genomic_DNA"/>
</dbReference>
<name>A0ACD0NRY7_9BASI</name>
<evidence type="ECO:0000313" key="1">
    <source>
        <dbReference type="EMBL" id="PWN48584.1"/>
    </source>
</evidence>